<dbReference type="PANTHER" id="PTHR43537:SF5">
    <property type="entry name" value="UXU OPERON TRANSCRIPTIONAL REGULATOR"/>
    <property type="match status" value="1"/>
</dbReference>
<evidence type="ECO:0000256" key="4">
    <source>
        <dbReference type="SAM" id="MobiDB-lite"/>
    </source>
</evidence>
<protein>
    <submittedName>
        <fullName evidence="6">FadR family transcriptional regulator</fullName>
    </submittedName>
</protein>
<dbReference type="GO" id="GO:0003700">
    <property type="term" value="F:DNA-binding transcription factor activity"/>
    <property type="evidence" value="ECO:0007669"/>
    <property type="project" value="InterPro"/>
</dbReference>
<gene>
    <name evidence="6" type="ORF">HF999_19535</name>
</gene>
<accession>A0A846X654</accession>
<evidence type="ECO:0000256" key="1">
    <source>
        <dbReference type="ARBA" id="ARBA00023015"/>
    </source>
</evidence>
<comment type="caution">
    <text evidence="6">The sequence shown here is derived from an EMBL/GenBank/DDBJ whole genome shotgun (WGS) entry which is preliminary data.</text>
</comment>
<dbReference type="PRINTS" id="PR00035">
    <property type="entry name" value="HTHGNTR"/>
</dbReference>
<dbReference type="InterPro" id="IPR036388">
    <property type="entry name" value="WH-like_DNA-bd_sf"/>
</dbReference>
<dbReference type="RefSeq" id="WP_168547484.1">
    <property type="nucleotide sequence ID" value="NZ_BAAAKS010000021.1"/>
</dbReference>
<organism evidence="6 7">
    <name type="scientific">Tsukamurella spumae</name>
    <dbReference type="NCBI Taxonomy" id="44753"/>
    <lineage>
        <taxon>Bacteria</taxon>
        <taxon>Bacillati</taxon>
        <taxon>Actinomycetota</taxon>
        <taxon>Actinomycetes</taxon>
        <taxon>Mycobacteriales</taxon>
        <taxon>Tsukamurellaceae</taxon>
        <taxon>Tsukamurella</taxon>
    </lineage>
</organism>
<evidence type="ECO:0000256" key="2">
    <source>
        <dbReference type="ARBA" id="ARBA00023125"/>
    </source>
</evidence>
<dbReference type="Pfam" id="PF00392">
    <property type="entry name" value="GntR"/>
    <property type="match status" value="1"/>
</dbReference>
<dbReference type="SMART" id="SM00345">
    <property type="entry name" value="HTH_GNTR"/>
    <property type="match status" value="1"/>
</dbReference>
<dbReference type="Proteomes" id="UP000582646">
    <property type="component" value="Unassembled WGS sequence"/>
</dbReference>
<name>A0A846X654_9ACTN</name>
<dbReference type="SUPFAM" id="SSF48008">
    <property type="entry name" value="GntR ligand-binding domain-like"/>
    <property type="match status" value="1"/>
</dbReference>
<dbReference type="InterPro" id="IPR000524">
    <property type="entry name" value="Tscrpt_reg_HTH_GntR"/>
</dbReference>
<dbReference type="CDD" id="cd07377">
    <property type="entry name" value="WHTH_GntR"/>
    <property type="match status" value="1"/>
</dbReference>
<evidence type="ECO:0000256" key="3">
    <source>
        <dbReference type="ARBA" id="ARBA00023163"/>
    </source>
</evidence>
<sequence>MTLDPQDARAGVDSTGAPEWSPVSRTRTYQLVISAIEEQILSGSLRVGDALPAERDLASRLQVSRPAVREALRVLEAQGVVTAGTGSGPKAGTFVSAMPADALSHFLRLHIALTNFEFAEIVEARVLLERSSVSLAARETDRDALAPVRAAIDAMDAAGPDRAAFNDADTAFHTAIAEACGNRLVTTVTVAIRNALRAGILAAFEEIDDWPELTAVLQREHRAILDAIEAGDADRAADLSEAHIRGAYRRLPGLHARTVT</sequence>
<dbReference type="Pfam" id="PF07729">
    <property type="entry name" value="FCD"/>
    <property type="match status" value="1"/>
</dbReference>
<reference evidence="6 7" key="1">
    <citation type="submission" date="2020-04" db="EMBL/GenBank/DDBJ databases">
        <title>MicrobeNet Type strains.</title>
        <authorList>
            <person name="Nicholson A.C."/>
        </authorList>
    </citation>
    <scope>NUCLEOTIDE SEQUENCE [LARGE SCALE GENOMIC DNA]</scope>
    <source>
        <strain evidence="6 7">DSM 44113</strain>
    </source>
</reference>
<dbReference type="PROSITE" id="PS50949">
    <property type="entry name" value="HTH_GNTR"/>
    <property type="match status" value="1"/>
</dbReference>
<dbReference type="Gene3D" id="1.20.120.530">
    <property type="entry name" value="GntR ligand-binding domain-like"/>
    <property type="match status" value="1"/>
</dbReference>
<dbReference type="InterPro" id="IPR036390">
    <property type="entry name" value="WH_DNA-bd_sf"/>
</dbReference>
<dbReference type="GO" id="GO:0003677">
    <property type="term" value="F:DNA binding"/>
    <property type="evidence" value="ECO:0007669"/>
    <property type="project" value="UniProtKB-KW"/>
</dbReference>
<dbReference type="Gene3D" id="1.10.10.10">
    <property type="entry name" value="Winged helix-like DNA-binding domain superfamily/Winged helix DNA-binding domain"/>
    <property type="match status" value="1"/>
</dbReference>
<keyword evidence="2" id="KW-0238">DNA-binding</keyword>
<proteinExistence type="predicted"/>
<dbReference type="PANTHER" id="PTHR43537">
    <property type="entry name" value="TRANSCRIPTIONAL REGULATOR, GNTR FAMILY"/>
    <property type="match status" value="1"/>
</dbReference>
<keyword evidence="7" id="KW-1185">Reference proteome</keyword>
<keyword evidence="1" id="KW-0805">Transcription regulation</keyword>
<evidence type="ECO:0000259" key="5">
    <source>
        <dbReference type="PROSITE" id="PS50949"/>
    </source>
</evidence>
<evidence type="ECO:0000313" key="6">
    <source>
        <dbReference type="EMBL" id="NKY20551.1"/>
    </source>
</evidence>
<dbReference type="AlphaFoldDB" id="A0A846X654"/>
<dbReference type="SMART" id="SM00895">
    <property type="entry name" value="FCD"/>
    <property type="match status" value="1"/>
</dbReference>
<dbReference type="EMBL" id="JAAXOQ010000035">
    <property type="protein sequence ID" value="NKY20551.1"/>
    <property type="molecule type" value="Genomic_DNA"/>
</dbReference>
<dbReference type="InterPro" id="IPR011711">
    <property type="entry name" value="GntR_C"/>
</dbReference>
<evidence type="ECO:0000313" key="7">
    <source>
        <dbReference type="Proteomes" id="UP000582646"/>
    </source>
</evidence>
<feature type="region of interest" description="Disordered" evidence="4">
    <location>
        <begin position="1"/>
        <end position="21"/>
    </location>
</feature>
<dbReference type="InterPro" id="IPR008920">
    <property type="entry name" value="TF_FadR/GntR_C"/>
</dbReference>
<feature type="domain" description="HTH gntR-type" evidence="5">
    <location>
        <begin position="26"/>
        <end position="98"/>
    </location>
</feature>
<keyword evidence="3" id="KW-0804">Transcription</keyword>
<dbReference type="SUPFAM" id="SSF46785">
    <property type="entry name" value="Winged helix' DNA-binding domain"/>
    <property type="match status" value="1"/>
</dbReference>